<name>A0A852U1J2_9ACTN</name>
<organism evidence="1 2">
    <name type="scientific">Spinactinospora alkalitolerans</name>
    <dbReference type="NCBI Taxonomy" id="687207"/>
    <lineage>
        <taxon>Bacteria</taxon>
        <taxon>Bacillati</taxon>
        <taxon>Actinomycetota</taxon>
        <taxon>Actinomycetes</taxon>
        <taxon>Streptosporangiales</taxon>
        <taxon>Nocardiopsidaceae</taxon>
        <taxon>Spinactinospora</taxon>
    </lineage>
</organism>
<dbReference type="AlphaFoldDB" id="A0A852U1J2"/>
<dbReference type="EMBL" id="JACCCC010000001">
    <property type="protein sequence ID" value="NYE50726.1"/>
    <property type="molecule type" value="Genomic_DNA"/>
</dbReference>
<proteinExistence type="predicted"/>
<gene>
    <name evidence="1" type="ORF">HDA32_005846</name>
</gene>
<evidence type="ECO:0000313" key="1">
    <source>
        <dbReference type="EMBL" id="NYE50726.1"/>
    </source>
</evidence>
<dbReference type="Proteomes" id="UP000589036">
    <property type="component" value="Unassembled WGS sequence"/>
</dbReference>
<accession>A0A852U1J2</accession>
<evidence type="ECO:0000313" key="2">
    <source>
        <dbReference type="Proteomes" id="UP000589036"/>
    </source>
</evidence>
<keyword evidence="2" id="KW-1185">Reference proteome</keyword>
<reference evidence="1 2" key="1">
    <citation type="submission" date="2020-07" db="EMBL/GenBank/DDBJ databases">
        <title>Sequencing the genomes of 1000 actinobacteria strains.</title>
        <authorList>
            <person name="Klenk H.-P."/>
        </authorList>
    </citation>
    <scope>NUCLEOTIDE SEQUENCE [LARGE SCALE GENOMIC DNA]</scope>
    <source>
        <strain evidence="1 2">CXB654</strain>
    </source>
</reference>
<sequence>MAALLLLSGAHRAGLRPVADAAQRLERQVVGVGKGVQVALGGVDGGVAEALLDDLEVGAAGQQP</sequence>
<comment type="caution">
    <text evidence="1">The sequence shown here is derived from an EMBL/GenBank/DDBJ whole genome shotgun (WGS) entry which is preliminary data.</text>
</comment>
<protein>
    <submittedName>
        <fullName evidence="1">Uncharacterized protein</fullName>
    </submittedName>
</protein>